<gene>
    <name evidence="1" type="ORF">PMYSY11_0301</name>
</gene>
<reference evidence="1" key="1">
    <citation type="submission" date="2019-02" db="EMBL/GenBank/DDBJ databases">
        <authorList>
            <consortium name="Genoscope - CEA"/>
            <person name="William W."/>
        </authorList>
    </citation>
    <scope>NUCLEOTIDE SEQUENCE [LARGE SCALE GENOMIC DNA]</scope>
    <source>
        <strain evidence="1">YSy11</strain>
    </source>
</reference>
<sequence>MPGISPTASTAQPPMGATLHLKVGSAAALIRSSFSAFGNAPNWSDCSHLTQRYNAPRPAAQPLFPDNRLIRTVMCANMRLILGLEKR</sequence>
<dbReference type="EMBL" id="LR215729">
    <property type="protein sequence ID" value="VEV95348.1"/>
    <property type="molecule type" value="Genomic_DNA"/>
</dbReference>
<proteinExistence type="predicted"/>
<protein>
    <submittedName>
        <fullName evidence="1">Uncharacterized protein</fullName>
    </submittedName>
</protein>
<evidence type="ECO:0000313" key="1">
    <source>
        <dbReference type="EMBL" id="VEV95348.1"/>
    </source>
</evidence>
<dbReference type="AlphaFoldDB" id="A0A653DY16"/>
<name>A0A653DY16_9PSED</name>
<organism evidence="1">
    <name type="scientific">Pseudomonas marincola</name>
    <dbReference type="NCBI Taxonomy" id="437900"/>
    <lineage>
        <taxon>Bacteria</taxon>
        <taxon>Pseudomonadati</taxon>
        <taxon>Pseudomonadota</taxon>
        <taxon>Gammaproteobacteria</taxon>
        <taxon>Pseudomonadales</taxon>
        <taxon>Pseudomonadaceae</taxon>
        <taxon>Pseudomonas</taxon>
    </lineage>
</organism>
<accession>A0A653DY16</accession>